<evidence type="ECO:0000313" key="1">
    <source>
        <dbReference type="EMBL" id="MFB9105871.1"/>
    </source>
</evidence>
<dbReference type="EMBL" id="JBHMFA010000009">
    <property type="protein sequence ID" value="MFB9105871.1"/>
    <property type="molecule type" value="Genomic_DNA"/>
</dbReference>
<gene>
    <name evidence="1" type="ORF">ACFFU1_13270</name>
</gene>
<reference evidence="1 2" key="1">
    <citation type="submission" date="2024-09" db="EMBL/GenBank/DDBJ databases">
        <authorList>
            <person name="Sun Q."/>
            <person name="Mori K."/>
        </authorList>
    </citation>
    <scope>NUCLEOTIDE SEQUENCE [LARGE SCALE GENOMIC DNA]</scope>
    <source>
        <strain evidence="1 2">CECT 8300</strain>
    </source>
</reference>
<dbReference type="RefSeq" id="WP_290272279.1">
    <property type="nucleotide sequence ID" value="NZ_JAUFQP010000013.1"/>
</dbReference>
<proteinExistence type="predicted"/>
<dbReference type="Proteomes" id="UP001589590">
    <property type="component" value="Unassembled WGS sequence"/>
</dbReference>
<dbReference type="SUPFAM" id="SSF53448">
    <property type="entry name" value="Nucleotide-diphospho-sugar transferases"/>
    <property type="match status" value="1"/>
</dbReference>
<dbReference type="SUPFAM" id="SSF53756">
    <property type="entry name" value="UDP-Glycosyltransferase/glycogen phosphorylase"/>
    <property type="match status" value="1"/>
</dbReference>
<name>A0ABV5H2A9_9FLAO</name>
<evidence type="ECO:0000313" key="2">
    <source>
        <dbReference type="Proteomes" id="UP001589590"/>
    </source>
</evidence>
<protein>
    <submittedName>
        <fullName evidence="1">Glycosyltransferase family 2 protein</fullName>
    </submittedName>
</protein>
<accession>A0ABV5H2A9</accession>
<organism evidence="1 2">
    <name type="scientific">Algibacter miyuki</name>
    <dbReference type="NCBI Taxonomy" id="1306933"/>
    <lineage>
        <taxon>Bacteria</taxon>
        <taxon>Pseudomonadati</taxon>
        <taxon>Bacteroidota</taxon>
        <taxon>Flavobacteriia</taxon>
        <taxon>Flavobacteriales</taxon>
        <taxon>Flavobacteriaceae</taxon>
        <taxon>Algibacter</taxon>
    </lineage>
</organism>
<comment type="caution">
    <text evidence="1">The sequence shown here is derived from an EMBL/GenBank/DDBJ whole genome shotgun (WGS) entry which is preliminary data.</text>
</comment>
<dbReference type="Gene3D" id="3.90.550.10">
    <property type="entry name" value="Spore Coat Polysaccharide Biosynthesis Protein SpsA, Chain A"/>
    <property type="match status" value="1"/>
</dbReference>
<dbReference type="InterPro" id="IPR029044">
    <property type="entry name" value="Nucleotide-diphossugar_trans"/>
</dbReference>
<keyword evidence="2" id="KW-1185">Reference proteome</keyword>
<dbReference type="Pfam" id="PF13704">
    <property type="entry name" value="Glyco_tranf_2_4"/>
    <property type="match status" value="1"/>
</dbReference>
<dbReference type="Gene3D" id="3.40.50.2000">
    <property type="entry name" value="Glycogen Phosphorylase B"/>
    <property type="match status" value="1"/>
</dbReference>
<sequence length="589" mass="68217">MIGINNKKKIIGVSRVRNEGALIKDVLDHLSNYVDGVICYDDASEDNTLDILKKHPLVLDIIENKNWKSDRKERSKAEGAHRQQLFDKAKEYSPEWIYVFDADEFVEFKEGIDLNDENFDAYYFRLYDYYITAQDVSKNYKEREFIGPEYRDIPMLFRASLDLNFHSRVPKGFGKISFGGYVKHYGKATTVEAWDRKCEYYINHLVEKQPGDIDISEKWTARLGKAIHNKSDFFNDLITWESKEDFGIELTPGLERLSTYSFNILVATSSLDSIGGSETFTYAIIEELSKYPKFNVEYFTFNKGSISEKIEKNLGVGFMSFKKYDLILANHNTVVEKLYKRGTIIQTCHGIYPKLEQPSKKATGFVAISQEVQNHLGVKGFASKLIYNSINLNRFFPKKEIKKKPKTVLSLCHSEEANSVIMKLAKDLGLEYLQAFKYENPIWNIEDLINKADLVFGLGRSAYEAMSCGRPVIVYDKRRYFAGYSDGYVKDVLGFSLVNNCSGRYSKKELTLDQLKIEVQKYNSDDQYFFRGFADKELDIRKNMVKYIDYYLVLKYLKYKNKPSTKIKSILKKIIKKALGSIKKNIKKL</sequence>